<keyword evidence="8" id="KW-0963">Cytoplasm</keyword>
<dbReference type="SUPFAM" id="SSF52156">
    <property type="entry name" value="Initiation factor IF2/eIF5b, domain 3"/>
    <property type="match status" value="1"/>
</dbReference>
<dbReference type="PROSITE" id="PS01176">
    <property type="entry name" value="IF2"/>
    <property type="match status" value="1"/>
</dbReference>
<feature type="binding site" evidence="8">
    <location>
        <begin position="450"/>
        <end position="454"/>
    </location>
    <ligand>
        <name>GTP</name>
        <dbReference type="ChEBI" id="CHEBI:37565"/>
    </ligand>
</feature>
<dbReference type="SUPFAM" id="SSF52540">
    <property type="entry name" value="P-loop containing nucleoside triphosphate hydrolases"/>
    <property type="match status" value="1"/>
</dbReference>
<dbReference type="Proteomes" id="UP001254848">
    <property type="component" value="Unassembled WGS sequence"/>
</dbReference>
<dbReference type="PANTHER" id="PTHR43381:SF5">
    <property type="entry name" value="TR-TYPE G DOMAIN-CONTAINING PROTEIN"/>
    <property type="match status" value="1"/>
</dbReference>
<dbReference type="CDD" id="cd03692">
    <property type="entry name" value="mtIF2_IVc"/>
    <property type="match status" value="1"/>
</dbReference>
<feature type="region of interest" description="Disordered" evidence="11">
    <location>
        <begin position="55"/>
        <end position="321"/>
    </location>
</feature>
<feature type="binding site" evidence="8">
    <location>
        <begin position="404"/>
        <end position="411"/>
    </location>
    <ligand>
        <name>GTP</name>
        <dbReference type="ChEBI" id="CHEBI:37565"/>
    </ligand>
</feature>
<evidence type="ECO:0000313" key="14">
    <source>
        <dbReference type="Proteomes" id="UP001254848"/>
    </source>
</evidence>
<feature type="region of interest" description="G-domain" evidence="8">
    <location>
        <begin position="398"/>
        <end position="546"/>
    </location>
</feature>
<dbReference type="SUPFAM" id="SSF50447">
    <property type="entry name" value="Translation proteins"/>
    <property type="match status" value="2"/>
</dbReference>
<dbReference type="Pfam" id="PF04760">
    <property type="entry name" value="IF2_N"/>
    <property type="match status" value="2"/>
</dbReference>
<dbReference type="RefSeq" id="WP_413779851.1">
    <property type="nucleotide sequence ID" value="NZ_JAUOZS010000001.1"/>
</dbReference>
<feature type="compositionally biased region" description="Low complexity" evidence="11">
    <location>
        <begin position="87"/>
        <end position="100"/>
    </location>
</feature>
<dbReference type="PANTHER" id="PTHR43381">
    <property type="entry name" value="TRANSLATION INITIATION FACTOR IF-2-RELATED"/>
    <property type="match status" value="1"/>
</dbReference>
<evidence type="ECO:0000256" key="10">
    <source>
        <dbReference type="SAM" id="Coils"/>
    </source>
</evidence>
<dbReference type="GO" id="GO:0003743">
    <property type="term" value="F:translation initiation factor activity"/>
    <property type="evidence" value="ECO:0007669"/>
    <property type="project" value="UniProtKB-KW"/>
</dbReference>
<feature type="coiled-coil region" evidence="10">
    <location>
        <begin position="699"/>
        <end position="726"/>
    </location>
</feature>
<comment type="caution">
    <text evidence="13">The sequence shown here is derived from an EMBL/GenBank/DDBJ whole genome shotgun (WGS) entry which is preliminary data.</text>
</comment>
<protein>
    <recommendedName>
        <fullName evidence="2 8">Translation initiation factor IF-2</fullName>
    </recommendedName>
</protein>
<gene>
    <name evidence="8 13" type="primary">infB</name>
    <name evidence="13" type="ORF">Q4T40_08825</name>
</gene>
<dbReference type="NCBIfam" id="TIGR00231">
    <property type="entry name" value="small_GTP"/>
    <property type="match status" value="1"/>
</dbReference>
<keyword evidence="10" id="KW-0175">Coiled coil</keyword>
<evidence type="ECO:0000256" key="8">
    <source>
        <dbReference type="HAMAP-Rule" id="MF_00100"/>
    </source>
</evidence>
<evidence type="ECO:0000256" key="9">
    <source>
        <dbReference type="RuleBase" id="RU000644"/>
    </source>
</evidence>
<dbReference type="InterPro" id="IPR036925">
    <property type="entry name" value="TIF_IF2_dom3_sf"/>
</dbReference>
<dbReference type="InterPro" id="IPR053905">
    <property type="entry name" value="EF-G-like_DII"/>
</dbReference>
<sequence length="892" mass="95025">MSKYRVYELAKDYNTTSKVIIDILARNNITVKNHMASLDDPEKAIIDRTFARKTGLPEEPKPAQAPSRPPLPPAGAPVRPQQPPRPAGQAPSAPQGQRPPMGGPQQGQRPPMGPRPGQGPQQQGQRPPMGGPQQGGRPPMGPRPGQGPQQQGQRPPMGGPQQGGRPPMGPRPGQGPQQQGQRPPMGGPQQGGRPPMGPRPGQGPQQGGRPPMGPRPGQGPQQGGRPPMGPRPGQGPQQGGRPPMGPRPGQGPQQGGRPSGGPPGRGSGGPPRGRDQGKSFADRNNGGRRGHSGRHASGGPSRPQAPKPEPQRPKNIKVGPSLTVKDLAAKMGREVSEVIKKLMMLGIMATINQEVDFDTAVVLGSEFGVTVEELPPEADPTEIAAIEDDPASLQPRPPVVTIMGHVDHGKTSLLDSIRQTNVTAQEAGGITQHIGAYQVVHQGKRIVFLDTPGHEAFTAMRARGANVTDIAILVVAADDGVMPQTIEALNHAKAAKVPIIVAVNKMDRPGANPDRVKQQLADHGLLPEDWGGDTIMVPVSAFTKQGIPDLLEMILLVAEMGDLKANPNRQALGTIIEAQLDKGRGPVATVLVQKGTLHIGDTIIAGVAYGKVRAMVNDRGDKVKKALPSTPVEVLGLSDVPQAGDVLYAVDERTARAVAEKRVAKKRTEDQAQGQKVSLDDLFKHIQEGSLKDLNIVVKADVQGSIEALRQSLENLKNKEVRVNIVHAGVGAVNESDVMLASTANALIIGFNVRPDNNARQAAEKEKIDIRLYRVIYEAINDVEAAMTGMLAPEYKEVVLGRVEVRQVISIPKAVVAGSYVLEGKITSSSQVRIIRNGIVVHEGKIESLRRFKDDVKEVASGYECGITIERFRDIKEGDIIEAFTMELVKPS</sequence>
<accession>A0ABU3NWY7</accession>
<feature type="compositionally biased region" description="Pro residues" evidence="11">
    <location>
        <begin position="67"/>
        <end position="86"/>
    </location>
</feature>
<keyword evidence="14" id="KW-1185">Reference proteome</keyword>
<dbReference type="InterPro" id="IPR044145">
    <property type="entry name" value="IF2_II"/>
</dbReference>
<comment type="function">
    <text evidence="7 8 9">One of the essential components for the initiation of protein synthesis. Protects formylmethionyl-tRNA from spontaneous hydrolysis and promotes its binding to the 30S ribosomal subunits. Also involved in the hydrolysis of GTP during the formation of the 70S ribosomal complex.</text>
</comment>
<dbReference type="Gene3D" id="3.40.50.10050">
    <property type="entry name" value="Translation initiation factor IF- 2, domain 3"/>
    <property type="match status" value="1"/>
</dbReference>
<dbReference type="Pfam" id="PF00009">
    <property type="entry name" value="GTP_EFTU"/>
    <property type="match status" value="1"/>
</dbReference>
<evidence type="ECO:0000256" key="7">
    <source>
        <dbReference type="ARBA" id="ARBA00025162"/>
    </source>
</evidence>
<keyword evidence="3 8" id="KW-0396">Initiation factor</keyword>
<evidence type="ECO:0000256" key="1">
    <source>
        <dbReference type="ARBA" id="ARBA00007733"/>
    </source>
</evidence>
<keyword evidence="5 8" id="KW-0648">Protein biosynthesis</keyword>
<name>A0ABU3NWY7_9FIRM</name>
<dbReference type="Gene3D" id="3.40.50.300">
    <property type="entry name" value="P-loop containing nucleotide triphosphate hydrolases"/>
    <property type="match status" value="1"/>
</dbReference>
<dbReference type="PROSITE" id="PS51722">
    <property type="entry name" value="G_TR_2"/>
    <property type="match status" value="1"/>
</dbReference>
<dbReference type="Pfam" id="PF11987">
    <property type="entry name" value="IF-2"/>
    <property type="match status" value="1"/>
</dbReference>
<dbReference type="InterPro" id="IPR015760">
    <property type="entry name" value="TIF_IF2"/>
</dbReference>
<dbReference type="Gene3D" id="1.10.10.2480">
    <property type="match status" value="1"/>
</dbReference>
<dbReference type="EMBL" id="JAUOZS010000001">
    <property type="protein sequence ID" value="MDT8901339.1"/>
    <property type="molecule type" value="Genomic_DNA"/>
</dbReference>
<dbReference type="InterPro" id="IPR009000">
    <property type="entry name" value="Transl_B-barrel_sf"/>
</dbReference>
<evidence type="ECO:0000256" key="4">
    <source>
        <dbReference type="ARBA" id="ARBA00022741"/>
    </source>
</evidence>
<dbReference type="Gene3D" id="2.40.30.10">
    <property type="entry name" value="Translation factors"/>
    <property type="match status" value="2"/>
</dbReference>
<feature type="domain" description="Tr-type G" evidence="12">
    <location>
        <begin position="395"/>
        <end position="564"/>
    </location>
</feature>
<dbReference type="NCBIfam" id="TIGR00487">
    <property type="entry name" value="IF-2"/>
    <property type="match status" value="1"/>
</dbReference>
<dbReference type="InterPro" id="IPR000178">
    <property type="entry name" value="TF_IF2_bacterial-like"/>
</dbReference>
<dbReference type="InterPro" id="IPR000795">
    <property type="entry name" value="T_Tr_GTP-bd_dom"/>
</dbReference>
<evidence type="ECO:0000256" key="2">
    <source>
        <dbReference type="ARBA" id="ARBA00020675"/>
    </source>
</evidence>
<dbReference type="InterPro" id="IPR006847">
    <property type="entry name" value="IF2_N"/>
</dbReference>
<dbReference type="Pfam" id="PF22042">
    <property type="entry name" value="EF-G_D2"/>
    <property type="match status" value="1"/>
</dbReference>
<evidence type="ECO:0000256" key="5">
    <source>
        <dbReference type="ARBA" id="ARBA00022917"/>
    </source>
</evidence>
<evidence type="ECO:0000313" key="13">
    <source>
        <dbReference type="EMBL" id="MDT8901339.1"/>
    </source>
</evidence>
<feature type="binding site" evidence="8">
    <location>
        <begin position="504"/>
        <end position="507"/>
    </location>
    <ligand>
        <name>GTP</name>
        <dbReference type="ChEBI" id="CHEBI:37565"/>
    </ligand>
</feature>
<organism evidence="13 14">
    <name type="scientific">Anaeroselena agilis</name>
    <dbReference type="NCBI Taxonomy" id="3063788"/>
    <lineage>
        <taxon>Bacteria</taxon>
        <taxon>Bacillati</taxon>
        <taxon>Bacillota</taxon>
        <taxon>Negativicutes</taxon>
        <taxon>Acetonemataceae</taxon>
        <taxon>Anaeroselena</taxon>
    </lineage>
</organism>
<feature type="compositionally biased region" description="Low complexity" evidence="11">
    <location>
        <begin position="118"/>
        <end position="128"/>
    </location>
</feature>
<dbReference type="InterPro" id="IPR005225">
    <property type="entry name" value="Small_GTP-bd"/>
</dbReference>
<keyword evidence="6 8" id="KW-0342">GTP-binding</keyword>
<keyword evidence="4 8" id="KW-0547">Nucleotide-binding</keyword>
<dbReference type="CDD" id="cd01887">
    <property type="entry name" value="IF2_eIF5B"/>
    <property type="match status" value="1"/>
</dbReference>
<comment type="similarity">
    <text evidence="1 8 9">Belongs to the TRAFAC class translation factor GTPase superfamily. Classic translation factor GTPase family. IF-2 subfamily.</text>
</comment>
<dbReference type="CDD" id="cd03702">
    <property type="entry name" value="IF2_mtIF2_II"/>
    <property type="match status" value="1"/>
</dbReference>
<reference evidence="13 14" key="1">
    <citation type="submission" date="2023-07" db="EMBL/GenBank/DDBJ databases">
        <title>The novel representative of Negativicutes class, Anaeroselena agilis gen. nov. sp. nov.</title>
        <authorList>
            <person name="Prokofeva M.I."/>
            <person name="Elcheninov A.G."/>
            <person name="Klyukina A."/>
            <person name="Kublanov I.V."/>
            <person name="Frolov E.N."/>
            <person name="Podosokorskaya O.A."/>
        </authorList>
    </citation>
    <scope>NUCLEOTIDE SEQUENCE [LARGE SCALE GENOMIC DNA]</scope>
    <source>
        <strain evidence="13 14">4137-cl</strain>
    </source>
</reference>
<feature type="compositionally biased region" description="Low complexity" evidence="11">
    <location>
        <begin position="146"/>
        <end position="156"/>
    </location>
</feature>
<feature type="compositionally biased region" description="Basic and acidic residues" evidence="11">
    <location>
        <begin position="272"/>
        <end position="281"/>
    </location>
</feature>
<dbReference type="InterPro" id="IPR023115">
    <property type="entry name" value="TIF_IF2_dom3"/>
</dbReference>
<comment type="subcellular location">
    <subcellularLocation>
        <location evidence="8">Cytoplasm</location>
    </subcellularLocation>
</comment>
<feature type="compositionally biased region" description="Low complexity" evidence="11">
    <location>
        <begin position="174"/>
        <end position="184"/>
    </location>
</feature>
<evidence type="ECO:0000256" key="11">
    <source>
        <dbReference type="SAM" id="MobiDB-lite"/>
    </source>
</evidence>
<evidence type="ECO:0000256" key="6">
    <source>
        <dbReference type="ARBA" id="ARBA00023134"/>
    </source>
</evidence>
<evidence type="ECO:0000256" key="3">
    <source>
        <dbReference type="ARBA" id="ARBA00022540"/>
    </source>
</evidence>
<dbReference type="HAMAP" id="MF_00100_B">
    <property type="entry name" value="IF_2_B"/>
    <property type="match status" value="1"/>
</dbReference>
<proteinExistence type="inferred from homology"/>
<feature type="compositionally biased region" description="Gly residues" evidence="11">
    <location>
        <begin position="252"/>
        <end position="271"/>
    </location>
</feature>
<dbReference type="InterPro" id="IPR027417">
    <property type="entry name" value="P-loop_NTPase"/>
</dbReference>
<evidence type="ECO:0000259" key="12">
    <source>
        <dbReference type="PROSITE" id="PS51722"/>
    </source>
</evidence>